<dbReference type="EMBL" id="GL433850">
    <property type="protein sequence ID" value="EFN53661.1"/>
    <property type="molecule type" value="Genomic_DNA"/>
</dbReference>
<dbReference type="InterPro" id="IPR002885">
    <property type="entry name" value="PPR_rpt"/>
</dbReference>
<feature type="region of interest" description="Disordered" evidence="4">
    <location>
        <begin position="1"/>
        <end position="57"/>
    </location>
</feature>
<sequence length="1131" mass="118132">MFGAGGGGIGGPSIDSRHQQQPHHHHQQQPGGGGGGGASGGAVAAAHHPHNGLQPDQQQHAGYYAQHAGYQQWLPAQFAQFQLSTGYPPPPPHPAAGGISFYGPLPPAMQAAGMAGPLGGHGAGGDPGQPFLAMHRMLMALPPDAAPPRGWGGMQIQDQLDRRHPAYGGSGPARGGRGGAQGRGGGYRDGGGARGQARGGRGRRGRGAHGGHAMGGGEAGTHDLLLRIKRLPPEVPLDEGVLQLLHGLDSRGLAMVIKDLGKGGLPHRGAQLFDLLRRLGPGSPLAPLLDEFTFTSMISNCVAQQDLGRAMALAEEMRDRGIERNVHTFSALMNVCIKCGQYKLALDVYRDMQAAGCPANVVTYNTLIDVYGKSGQWEEALAVLEQMKRERIQPVTRTFNTLMIACNTSNQWQEALRVYEQMAASSHPPNTTTYNALISAHSKGGDLPKVLAVFKEMVQKGCERSVITYSSLISACEKAGEWKLALQLFEEMRGEGCVPNVISYNSLITACAQGAQWEKAAEVFEQMQRQGCRPDVVSYTALIQAYERGGQWRRALAAFEEMIRARPCAPDSIVYNTIIDVLWETGVGWAQRKAASLFRQASAEGLIRCHSHAAGGSLELNLHSTTPGVALLSLHCWLHDLLAKLQAEGPEALPDKICIIAGKGKSKDAPHSIIKETVGALLRSLRSPFEEAPDSTPHVGRLEAAGKLVAEWLAADGAAVLAAVIPAAAAGLGAAPQAAPAAQGAAAEAAGARPCGSDDGGSPVGSPPAEPGSSPPPSAAAAAAAAAAVAVAGLTRPAGSREADAELEAELATEARVAEAFQTVKFFEETHCLNLQVMSFSYLQKRAELIAVACSMGAQLALPDETVYDAVLLLDRAMSIPLKVADGLLGVTMAACLVVAAEQAGLPDAHLPALADVAQVIGVLPELLGQMQASVLAALGNDTASISALRCLKLYLERIGGDISPTAEKSAGSRSPFRLLHETLADSEFLNYRPSVVAAAVLLVDRRSRGLSPYWPSALSLLTGYGAQASFGPKNTAELAAAVSGAQRLYDKLQVPAALWNYQATSGGHGSGSDSDGAGPGSAPPTPNTGMALPHHSSPCSLFLKPISSLPCSHPRPAASRSLALFFCTIP</sequence>
<dbReference type="OrthoDB" id="424777at2759"/>
<dbReference type="OMA" id="QHFENTH"/>
<dbReference type="PROSITE" id="PS51375">
    <property type="entry name" value="PPR"/>
    <property type="match status" value="8"/>
</dbReference>
<dbReference type="InterPro" id="IPR033443">
    <property type="entry name" value="PROP1-like_PPR_dom"/>
</dbReference>
<feature type="repeat" description="PPR" evidence="3">
    <location>
        <begin position="360"/>
        <end position="394"/>
    </location>
</feature>
<feature type="repeat" description="PPR" evidence="3">
    <location>
        <begin position="325"/>
        <end position="359"/>
    </location>
</feature>
<feature type="region of interest" description="Disordered" evidence="4">
    <location>
        <begin position="750"/>
        <end position="779"/>
    </location>
</feature>
<feature type="compositionally biased region" description="Pro residues" evidence="4">
    <location>
        <begin position="765"/>
        <end position="778"/>
    </location>
</feature>
<dbReference type="Pfam" id="PF13812">
    <property type="entry name" value="PPR_3"/>
    <property type="match status" value="2"/>
</dbReference>
<dbReference type="PANTHER" id="PTHR47447:SF28">
    <property type="entry name" value="PENTACOTRIPEPTIDE-REPEAT REGION OF PRORP DOMAIN-CONTAINING PROTEIN"/>
    <property type="match status" value="1"/>
</dbReference>
<dbReference type="NCBIfam" id="TIGR00756">
    <property type="entry name" value="PPR"/>
    <property type="match status" value="8"/>
</dbReference>
<evidence type="ECO:0000259" key="5">
    <source>
        <dbReference type="SMART" id="SM00463"/>
    </source>
</evidence>
<dbReference type="InterPro" id="IPR011990">
    <property type="entry name" value="TPR-like_helical_dom_sf"/>
</dbReference>
<proteinExistence type="inferred from homology"/>
<feature type="compositionally biased region" description="Basic residues" evidence="4">
    <location>
        <begin position="200"/>
        <end position="209"/>
    </location>
</feature>
<evidence type="ECO:0000256" key="3">
    <source>
        <dbReference type="PROSITE-ProRule" id="PRU00708"/>
    </source>
</evidence>
<feature type="region of interest" description="Disordered" evidence="4">
    <location>
        <begin position="1066"/>
        <end position="1094"/>
    </location>
</feature>
<dbReference type="Proteomes" id="UP000008141">
    <property type="component" value="Unassembled WGS sequence"/>
</dbReference>
<dbReference type="InParanoid" id="E1ZKA7"/>
<dbReference type="Gene3D" id="1.25.40.10">
    <property type="entry name" value="Tetratricopeptide repeat domain"/>
    <property type="match status" value="3"/>
</dbReference>
<dbReference type="GeneID" id="17353115"/>
<feature type="region of interest" description="Disordered" evidence="4">
    <location>
        <begin position="162"/>
        <end position="219"/>
    </location>
</feature>
<feature type="compositionally biased region" description="Gly residues" evidence="4">
    <location>
        <begin position="168"/>
        <end position="199"/>
    </location>
</feature>
<evidence type="ECO:0000256" key="2">
    <source>
        <dbReference type="ARBA" id="ARBA00022737"/>
    </source>
</evidence>
<feature type="compositionally biased region" description="Gly residues" evidence="4">
    <location>
        <begin position="30"/>
        <end position="40"/>
    </location>
</feature>
<gene>
    <name evidence="6" type="ORF">CHLNCDRAFT_58444</name>
</gene>
<protein>
    <recommendedName>
        <fullName evidence="5">Smr domain-containing protein</fullName>
    </recommendedName>
</protein>
<feature type="repeat" description="PPR" evidence="3">
    <location>
        <begin position="395"/>
        <end position="429"/>
    </location>
</feature>
<dbReference type="CDD" id="cd20529">
    <property type="entry name" value="CYCLIN_CCNJ-like_rpt2"/>
    <property type="match status" value="1"/>
</dbReference>
<name>E1ZKA7_CHLVA</name>
<dbReference type="InterPro" id="IPR004367">
    <property type="entry name" value="Cyclin_C-dom"/>
</dbReference>
<comment type="similarity">
    <text evidence="1">Belongs to the PPR family. P subfamily.</text>
</comment>
<feature type="repeat" description="PPR" evidence="3">
    <location>
        <begin position="535"/>
        <end position="569"/>
    </location>
</feature>
<feature type="domain" description="Smr" evidence="5">
    <location>
        <begin position="617"/>
        <end position="713"/>
    </location>
</feature>
<dbReference type="SUPFAM" id="SSF47954">
    <property type="entry name" value="Cyclin-like"/>
    <property type="match status" value="2"/>
</dbReference>
<evidence type="ECO:0000256" key="4">
    <source>
        <dbReference type="SAM" id="MobiDB-lite"/>
    </source>
</evidence>
<dbReference type="RefSeq" id="XP_005845763.1">
    <property type="nucleotide sequence ID" value="XM_005845701.1"/>
</dbReference>
<evidence type="ECO:0000313" key="6">
    <source>
        <dbReference type="EMBL" id="EFN53661.1"/>
    </source>
</evidence>
<dbReference type="InterPro" id="IPR036915">
    <property type="entry name" value="Cyclin-like_sf"/>
</dbReference>
<dbReference type="SUPFAM" id="SSF48452">
    <property type="entry name" value="TPR-like"/>
    <property type="match status" value="1"/>
</dbReference>
<keyword evidence="7" id="KW-1185">Reference proteome</keyword>
<feature type="repeat" description="PPR" evidence="3">
    <location>
        <begin position="465"/>
        <end position="499"/>
    </location>
</feature>
<dbReference type="eggNOG" id="KOG4197">
    <property type="taxonomic scope" value="Eukaryota"/>
</dbReference>
<dbReference type="InterPro" id="IPR002625">
    <property type="entry name" value="Smr_dom"/>
</dbReference>
<dbReference type="KEGG" id="cvr:CHLNCDRAFT_58444"/>
<accession>E1ZKA7</accession>
<feature type="compositionally biased region" description="Gly residues" evidence="4">
    <location>
        <begin position="210"/>
        <end position="219"/>
    </location>
</feature>
<dbReference type="Pfam" id="PF02984">
    <property type="entry name" value="Cyclin_C"/>
    <property type="match status" value="1"/>
</dbReference>
<feature type="repeat" description="PPR" evidence="3">
    <location>
        <begin position="290"/>
        <end position="324"/>
    </location>
</feature>
<evidence type="ECO:0000256" key="1">
    <source>
        <dbReference type="ARBA" id="ARBA00007626"/>
    </source>
</evidence>
<dbReference type="CDD" id="cd00043">
    <property type="entry name" value="CYCLIN_SF"/>
    <property type="match status" value="1"/>
</dbReference>
<dbReference type="Gene3D" id="1.10.472.10">
    <property type="entry name" value="Cyclin-like"/>
    <property type="match status" value="2"/>
</dbReference>
<dbReference type="Pfam" id="PF17177">
    <property type="entry name" value="PPR_long"/>
    <property type="match status" value="1"/>
</dbReference>
<evidence type="ECO:0000313" key="7">
    <source>
        <dbReference type="Proteomes" id="UP000008141"/>
    </source>
</evidence>
<reference evidence="6 7" key="1">
    <citation type="journal article" date="2010" name="Plant Cell">
        <title>The Chlorella variabilis NC64A genome reveals adaptation to photosymbiosis, coevolution with viruses, and cryptic sex.</title>
        <authorList>
            <person name="Blanc G."/>
            <person name="Duncan G."/>
            <person name="Agarkova I."/>
            <person name="Borodovsky M."/>
            <person name="Gurnon J."/>
            <person name="Kuo A."/>
            <person name="Lindquist E."/>
            <person name="Lucas S."/>
            <person name="Pangilinan J."/>
            <person name="Polle J."/>
            <person name="Salamov A."/>
            <person name="Terry A."/>
            <person name="Yamada T."/>
            <person name="Dunigan D.D."/>
            <person name="Grigoriev I.V."/>
            <person name="Claverie J.M."/>
            <person name="Van Etten J.L."/>
        </authorList>
    </citation>
    <scope>NUCLEOTIDE SEQUENCE [LARGE SCALE GENOMIC DNA]</scope>
    <source>
        <strain evidence="6 7">NC64A</strain>
    </source>
</reference>
<dbReference type="PANTHER" id="PTHR47447">
    <property type="entry name" value="OS03G0856100 PROTEIN"/>
    <property type="match status" value="1"/>
</dbReference>
<dbReference type="SMART" id="SM00463">
    <property type="entry name" value="SMR"/>
    <property type="match status" value="1"/>
</dbReference>
<feature type="repeat" description="PPR" evidence="3">
    <location>
        <begin position="500"/>
        <end position="534"/>
    </location>
</feature>
<feature type="repeat" description="PPR" evidence="3">
    <location>
        <begin position="430"/>
        <end position="464"/>
    </location>
</feature>
<feature type="compositionally biased region" description="Gly residues" evidence="4">
    <location>
        <begin position="1"/>
        <end position="11"/>
    </location>
</feature>
<dbReference type="AlphaFoldDB" id="E1ZKA7"/>
<organism evidence="7">
    <name type="scientific">Chlorella variabilis</name>
    <name type="common">Green alga</name>
    <dbReference type="NCBI Taxonomy" id="554065"/>
    <lineage>
        <taxon>Eukaryota</taxon>
        <taxon>Viridiplantae</taxon>
        <taxon>Chlorophyta</taxon>
        <taxon>core chlorophytes</taxon>
        <taxon>Trebouxiophyceae</taxon>
        <taxon>Chlorellales</taxon>
        <taxon>Chlorellaceae</taxon>
        <taxon>Chlorella clade</taxon>
        <taxon>Chlorella</taxon>
    </lineage>
</organism>
<keyword evidence="2" id="KW-0677">Repeat</keyword>